<feature type="transmembrane region" description="Helical" evidence="1">
    <location>
        <begin position="180"/>
        <end position="201"/>
    </location>
</feature>
<keyword evidence="1" id="KW-0472">Membrane</keyword>
<evidence type="ECO:0000313" key="2">
    <source>
        <dbReference type="EMBL" id="AZR72104.1"/>
    </source>
</evidence>
<organism evidence="2 3">
    <name type="scientific">Anoxybacter fermentans</name>
    <dbReference type="NCBI Taxonomy" id="1323375"/>
    <lineage>
        <taxon>Bacteria</taxon>
        <taxon>Bacillati</taxon>
        <taxon>Bacillota</taxon>
        <taxon>Clostridia</taxon>
        <taxon>Halanaerobiales</taxon>
        <taxon>Anoxybacter</taxon>
    </lineage>
</organism>
<reference evidence="2 3" key="1">
    <citation type="submission" date="2016-07" db="EMBL/GenBank/DDBJ databases">
        <title>Genome and transcriptome analysis of iron-reducing fermentative bacteria Anoxybacter fermentans.</title>
        <authorList>
            <person name="Zeng X."/>
            <person name="Shao Z."/>
        </authorList>
    </citation>
    <scope>NUCLEOTIDE SEQUENCE [LARGE SCALE GENOMIC DNA]</scope>
    <source>
        <strain evidence="2 3">DY22613</strain>
    </source>
</reference>
<keyword evidence="1" id="KW-0812">Transmembrane</keyword>
<keyword evidence="3" id="KW-1185">Reference proteome</keyword>
<keyword evidence="1" id="KW-1133">Transmembrane helix</keyword>
<dbReference type="EMBL" id="CP016379">
    <property type="protein sequence ID" value="AZR72104.1"/>
    <property type="molecule type" value="Genomic_DNA"/>
</dbReference>
<proteinExistence type="predicted"/>
<accession>A0A3S9SV08</accession>
<evidence type="ECO:0000256" key="1">
    <source>
        <dbReference type="SAM" id="Phobius"/>
    </source>
</evidence>
<feature type="transmembrane region" description="Helical" evidence="1">
    <location>
        <begin position="21"/>
        <end position="39"/>
    </location>
</feature>
<evidence type="ECO:0008006" key="4">
    <source>
        <dbReference type="Google" id="ProtNLM"/>
    </source>
</evidence>
<feature type="transmembrane region" description="Helical" evidence="1">
    <location>
        <begin position="111"/>
        <end position="133"/>
    </location>
</feature>
<dbReference type="Proteomes" id="UP000267250">
    <property type="component" value="Chromosome"/>
</dbReference>
<dbReference type="RefSeq" id="WP_127015430.1">
    <property type="nucleotide sequence ID" value="NZ_CP016379.1"/>
</dbReference>
<dbReference type="KEGG" id="aft:BBF96_01065"/>
<feature type="transmembrane region" description="Helical" evidence="1">
    <location>
        <begin position="225"/>
        <end position="245"/>
    </location>
</feature>
<feature type="transmembrane region" description="Helical" evidence="1">
    <location>
        <begin position="73"/>
        <end position="90"/>
    </location>
</feature>
<name>A0A3S9SV08_9FIRM</name>
<evidence type="ECO:0000313" key="3">
    <source>
        <dbReference type="Proteomes" id="UP000267250"/>
    </source>
</evidence>
<protein>
    <recommendedName>
        <fullName evidence="4">ABC transporter permease</fullName>
    </recommendedName>
</protein>
<dbReference type="OrthoDB" id="4187110at2"/>
<feature type="transmembrane region" description="Helical" evidence="1">
    <location>
        <begin position="153"/>
        <end position="173"/>
    </location>
</feature>
<gene>
    <name evidence="2" type="ORF">BBF96_01065</name>
</gene>
<sequence>MRTFKAYFRKEIIESWRQYRYLILVVGFIFFAILGPVMIKLLPVILKGKIPEELIRLINFTPLEAARSYMKDVFQIVNLFVVLSLMGIFSDEINNQKLVFPYSKGARIEGIVLAKFSHYAITIFICSLLGFALNTYYVNSLFKGDRVSYAQMMGSASLFALYYIFTIALLFFLSSLTRRGIAAGITVLLFNYLSPLVLQLFRLQGWVPHTLVIQANRLGMVDSGLLKQILVSVIFYILILQWLTIRKMKKVEVV</sequence>
<dbReference type="AlphaFoldDB" id="A0A3S9SV08"/>